<dbReference type="PANTHER" id="PTHR32182:SF25">
    <property type="entry name" value="SLR1056 PROTEIN"/>
    <property type="match status" value="1"/>
</dbReference>
<dbReference type="eggNOG" id="COG4637">
    <property type="taxonomic scope" value="Bacteria"/>
</dbReference>
<protein>
    <recommendedName>
        <fullName evidence="5">RecF protein</fullName>
    </recommendedName>
</protein>
<gene>
    <name evidence="3" type="ORF">SJ05684_c31220</name>
</gene>
<evidence type="ECO:0000259" key="2">
    <source>
        <dbReference type="Pfam" id="PF13304"/>
    </source>
</evidence>
<evidence type="ECO:0008006" key="5">
    <source>
        <dbReference type="Google" id="ProtNLM"/>
    </source>
</evidence>
<dbReference type="Pfam" id="PF13175">
    <property type="entry name" value="AAA_15"/>
    <property type="match status" value="1"/>
</dbReference>
<dbReference type="InterPro" id="IPR014555">
    <property type="entry name" value="RecF-like"/>
</dbReference>
<dbReference type="GO" id="GO:0005524">
    <property type="term" value="F:ATP binding"/>
    <property type="evidence" value="ECO:0007669"/>
    <property type="project" value="InterPro"/>
</dbReference>
<organism evidence="3 4">
    <name type="scientific">Sinorhizobium sojae CCBAU 05684</name>
    <dbReference type="NCBI Taxonomy" id="716928"/>
    <lineage>
        <taxon>Bacteria</taxon>
        <taxon>Pseudomonadati</taxon>
        <taxon>Pseudomonadota</taxon>
        <taxon>Alphaproteobacteria</taxon>
        <taxon>Hyphomicrobiales</taxon>
        <taxon>Rhizobiaceae</taxon>
        <taxon>Sinorhizobium/Ensifer group</taxon>
        <taxon>Sinorhizobium</taxon>
    </lineage>
</organism>
<dbReference type="InterPro" id="IPR041685">
    <property type="entry name" value="AAA_GajA/Old/RecF-like"/>
</dbReference>
<evidence type="ECO:0000259" key="1">
    <source>
        <dbReference type="Pfam" id="PF13175"/>
    </source>
</evidence>
<dbReference type="Gene3D" id="3.40.50.300">
    <property type="entry name" value="P-loop containing nucleotide triphosphate hydrolases"/>
    <property type="match status" value="2"/>
</dbReference>
<feature type="domain" description="ATPase AAA-type core" evidence="2">
    <location>
        <begin position="287"/>
        <end position="356"/>
    </location>
</feature>
<dbReference type="KEGG" id="esj:SJ05684_c31220"/>
<accession>A0A249PFG1</accession>
<dbReference type="STRING" id="716928.GCA_000261485_01359"/>
<dbReference type="GO" id="GO:0016887">
    <property type="term" value="F:ATP hydrolysis activity"/>
    <property type="evidence" value="ECO:0007669"/>
    <property type="project" value="InterPro"/>
</dbReference>
<keyword evidence="4" id="KW-1185">Reference proteome</keyword>
<evidence type="ECO:0000313" key="4">
    <source>
        <dbReference type="Proteomes" id="UP000217211"/>
    </source>
</evidence>
<dbReference type="GO" id="GO:0000731">
    <property type="term" value="P:DNA synthesis involved in DNA repair"/>
    <property type="evidence" value="ECO:0007669"/>
    <property type="project" value="TreeGrafter"/>
</dbReference>
<feature type="domain" description="Endonuclease GajA/Old nuclease/RecF-like AAA" evidence="1">
    <location>
        <begin position="18"/>
        <end position="62"/>
    </location>
</feature>
<evidence type="ECO:0000313" key="3">
    <source>
        <dbReference type="EMBL" id="ASY64546.1"/>
    </source>
</evidence>
<dbReference type="PANTHER" id="PTHR32182">
    <property type="entry name" value="DNA REPLICATION AND REPAIR PROTEIN RECF"/>
    <property type="match status" value="1"/>
</dbReference>
<dbReference type="PIRSF" id="PIRSF029347">
    <property type="entry name" value="RecF"/>
    <property type="match status" value="1"/>
</dbReference>
<dbReference type="SUPFAM" id="SSF52540">
    <property type="entry name" value="P-loop containing nucleoside triphosphate hydrolases"/>
    <property type="match status" value="1"/>
</dbReference>
<sequence>MRDLCASERTRGAKRMAMLLRSISAENYRSLRSIRMDTADVNLFIGENGVGKSNLYRALQLVQAAVLGSFARDIAVEGGMSSALWSGPRRAGKAVRIRLEVELIDAERAITFRYRIDAGLKPPAAAGFAFEPQVKEEELSVDTARRPVPMMKRAGPSIAVRGEHGRLEDYPGVAMQSETAISLLGDAGHYPEIGTVRRVIGQWRFFHGFRTDHDSPLRAPCLAVTAPMLDEDGGNMAAVFATLYHTREDTLDLDRAVASAFGGARLEVPPPGQFAEFALVLPEFPQRPFSPRELSDGQMRFLALAAALLSYRRPPFIALNEPETSLHPDMLPALADIIASASRASQIWIVTHSERLASAVEERCGVRPRRVVRKDGATWIEGMRVTGSIDDEDE</sequence>
<dbReference type="EMBL" id="CP023067">
    <property type="protein sequence ID" value="ASY64546.1"/>
    <property type="molecule type" value="Genomic_DNA"/>
</dbReference>
<dbReference type="GO" id="GO:0006302">
    <property type="term" value="P:double-strand break repair"/>
    <property type="evidence" value="ECO:0007669"/>
    <property type="project" value="TreeGrafter"/>
</dbReference>
<dbReference type="Pfam" id="PF13304">
    <property type="entry name" value="AAA_21"/>
    <property type="match status" value="1"/>
</dbReference>
<dbReference type="AlphaFoldDB" id="A0A249PFG1"/>
<reference evidence="3 4" key="1">
    <citation type="submission" date="2017-08" db="EMBL/GenBank/DDBJ databases">
        <title>Multipartite genome sequences of Sinorhizobium species nodulating soybeans.</title>
        <authorList>
            <person name="Tian C.F."/>
        </authorList>
    </citation>
    <scope>NUCLEOTIDE SEQUENCE [LARGE SCALE GENOMIC DNA]</scope>
    <source>
        <strain evidence="3 4">CCBAU 05684</strain>
    </source>
</reference>
<dbReference type="InterPro" id="IPR003959">
    <property type="entry name" value="ATPase_AAA_core"/>
</dbReference>
<name>A0A249PFG1_9HYPH</name>
<dbReference type="InterPro" id="IPR027417">
    <property type="entry name" value="P-loop_NTPase"/>
</dbReference>
<dbReference type="Proteomes" id="UP000217211">
    <property type="component" value="Chromosome"/>
</dbReference>
<proteinExistence type="predicted"/>